<dbReference type="Pfam" id="PF04925">
    <property type="entry name" value="SHQ1"/>
    <property type="match status" value="1"/>
</dbReference>
<dbReference type="EMBL" id="JACMSC010000012">
    <property type="protein sequence ID" value="KAG6496325.1"/>
    <property type="molecule type" value="Genomic_DNA"/>
</dbReference>
<keyword evidence="1" id="KW-0862">Zinc</keyword>
<sequence length="440" mass="49662">MEKVIVAEANTSPSSSEPRIICRVCQKQFSQYTCPRCNSRYCSLQCYKRHSLRCTESFMRENVMEELKQVQPDDETKRKMVDILKRFHSEEEMNSEDDGGETMLSEEIIHKVLSGFLNYTYAMFAQMIVSVSFGIISQPSCWLSDIDNQCESGDSCLGEEIKLEDLSPEEIKHFRRTIASGELSKLIEPWTPWWRKPSARSISLSPEGCQLVKPLDVQSSTVTISEIPVGPESPLQPLKQLMHGEPSPLLAVHVIDVVYSYCFTLRLYNGDWHSDPLSASTMAFSMSKVLGDVGRPETVTEALAACIEETCSPIYKQAGGFSFAIGLIDDVICLLSLGTHALICCLCDFQRLFQAGERMLKSENINKTERNKTTQKLRSAERKVYFLMCWVHEQPAETWSTLADFVTVEKASLSQLELGGESLKAERKRMSKPNALIQEV</sequence>
<keyword evidence="1" id="KW-0863">Zinc-finger</keyword>
<evidence type="ECO:0000313" key="3">
    <source>
        <dbReference type="EMBL" id="KAG6496325.1"/>
    </source>
</evidence>
<protein>
    <recommendedName>
        <fullName evidence="2">HIT-type domain-containing protein</fullName>
    </recommendedName>
</protein>
<gene>
    <name evidence="3" type="ORF">ZIOFF_044186</name>
</gene>
<dbReference type="SUPFAM" id="SSF144232">
    <property type="entry name" value="HIT/MYND zinc finger-like"/>
    <property type="match status" value="1"/>
</dbReference>
<dbReference type="InterPro" id="IPR007009">
    <property type="entry name" value="Shq1_C"/>
</dbReference>
<dbReference type="CDD" id="cd23024">
    <property type="entry name" value="zf-HIT_ZNHIT2-3"/>
    <property type="match status" value="1"/>
</dbReference>
<name>A0A8J5FUR4_ZINOF</name>
<organism evidence="3 4">
    <name type="scientific">Zingiber officinale</name>
    <name type="common">Ginger</name>
    <name type="synonym">Amomum zingiber</name>
    <dbReference type="NCBI Taxonomy" id="94328"/>
    <lineage>
        <taxon>Eukaryota</taxon>
        <taxon>Viridiplantae</taxon>
        <taxon>Streptophyta</taxon>
        <taxon>Embryophyta</taxon>
        <taxon>Tracheophyta</taxon>
        <taxon>Spermatophyta</taxon>
        <taxon>Magnoliopsida</taxon>
        <taxon>Liliopsida</taxon>
        <taxon>Zingiberales</taxon>
        <taxon>Zingiberaceae</taxon>
        <taxon>Zingiber</taxon>
    </lineage>
</organism>
<dbReference type="InterPro" id="IPR039646">
    <property type="entry name" value="ZNHIT2"/>
</dbReference>
<dbReference type="GO" id="GO:0008270">
    <property type="term" value="F:zinc ion binding"/>
    <property type="evidence" value="ECO:0007669"/>
    <property type="project" value="UniProtKB-UniRule"/>
</dbReference>
<evidence type="ECO:0000259" key="2">
    <source>
        <dbReference type="PROSITE" id="PS51083"/>
    </source>
</evidence>
<dbReference type="Proteomes" id="UP000734854">
    <property type="component" value="Unassembled WGS sequence"/>
</dbReference>
<dbReference type="Pfam" id="PF04438">
    <property type="entry name" value="zf-HIT"/>
    <property type="match status" value="1"/>
</dbReference>
<dbReference type="InterPro" id="IPR007529">
    <property type="entry name" value="Znf_HIT"/>
</dbReference>
<comment type="caution">
    <text evidence="3">The sequence shown here is derived from an EMBL/GenBank/DDBJ whole genome shotgun (WGS) entry which is preliminary data.</text>
</comment>
<dbReference type="PROSITE" id="PS51083">
    <property type="entry name" value="ZF_HIT"/>
    <property type="match status" value="1"/>
</dbReference>
<feature type="domain" description="HIT-type" evidence="2">
    <location>
        <begin position="22"/>
        <end position="54"/>
    </location>
</feature>
<proteinExistence type="predicted"/>
<evidence type="ECO:0000256" key="1">
    <source>
        <dbReference type="PROSITE-ProRule" id="PRU00453"/>
    </source>
</evidence>
<reference evidence="3 4" key="1">
    <citation type="submission" date="2020-08" db="EMBL/GenBank/DDBJ databases">
        <title>Plant Genome Project.</title>
        <authorList>
            <person name="Zhang R.-G."/>
        </authorList>
    </citation>
    <scope>NUCLEOTIDE SEQUENCE [LARGE SCALE GENOMIC DNA]</scope>
    <source>
        <tissue evidence="3">Rhizome</tissue>
    </source>
</reference>
<dbReference type="PANTHER" id="PTHR15555:SF0">
    <property type="entry name" value="ZINC FINGER HIT DOMAIN-CONTAINING PROTEIN 2"/>
    <property type="match status" value="1"/>
</dbReference>
<keyword evidence="4" id="KW-1185">Reference proteome</keyword>
<dbReference type="AlphaFoldDB" id="A0A8J5FUR4"/>
<accession>A0A8J5FUR4</accession>
<keyword evidence="1" id="KW-0479">Metal-binding</keyword>
<dbReference type="PANTHER" id="PTHR15555">
    <property type="entry name" value="ZINC FINGER HIT DOMAIN CONTAINING PROTEIN 2 PROTEIN FON -RELATED"/>
    <property type="match status" value="1"/>
</dbReference>
<evidence type="ECO:0000313" key="4">
    <source>
        <dbReference type="Proteomes" id="UP000734854"/>
    </source>
</evidence>
<dbReference type="Gene3D" id="3.30.60.190">
    <property type="match status" value="1"/>
</dbReference>